<dbReference type="Proteomes" id="UP000434604">
    <property type="component" value="Unassembled WGS sequence"/>
</dbReference>
<organism evidence="5 6">
    <name type="scientific">Bacteroides xylanisolvens</name>
    <dbReference type="NCBI Taxonomy" id="371601"/>
    <lineage>
        <taxon>Bacteria</taxon>
        <taxon>Pseudomonadati</taxon>
        <taxon>Bacteroidota</taxon>
        <taxon>Bacteroidia</taxon>
        <taxon>Bacteroidales</taxon>
        <taxon>Bacteroidaceae</taxon>
        <taxon>Bacteroides</taxon>
    </lineage>
</organism>
<evidence type="ECO:0000313" key="5">
    <source>
        <dbReference type="EMBL" id="KAB6148253.1"/>
    </source>
</evidence>
<proteinExistence type="inferred from homology"/>
<dbReference type="RefSeq" id="WP_151934560.1">
    <property type="nucleotide sequence ID" value="NZ_WDED01000010.1"/>
</dbReference>
<comment type="caution">
    <text evidence="5">The sequence shown here is derived from an EMBL/GenBank/DDBJ whole genome shotgun (WGS) entry which is preliminary data.</text>
</comment>
<keyword evidence="3" id="KW-0233">DNA recombination</keyword>
<evidence type="ECO:0000313" key="6">
    <source>
        <dbReference type="Proteomes" id="UP000434604"/>
    </source>
</evidence>
<dbReference type="GO" id="GO:0015074">
    <property type="term" value="P:DNA integration"/>
    <property type="evidence" value="ECO:0007669"/>
    <property type="project" value="InterPro"/>
</dbReference>
<feature type="domain" description="Tyr recombinase" evidence="4">
    <location>
        <begin position="220"/>
        <end position="395"/>
    </location>
</feature>
<dbReference type="Pfam" id="PF17293">
    <property type="entry name" value="Arm-DNA-bind_5"/>
    <property type="match status" value="1"/>
</dbReference>
<dbReference type="InterPro" id="IPR050090">
    <property type="entry name" value="Tyrosine_recombinase_XerCD"/>
</dbReference>
<evidence type="ECO:0000256" key="2">
    <source>
        <dbReference type="ARBA" id="ARBA00023125"/>
    </source>
</evidence>
<dbReference type="PANTHER" id="PTHR30349">
    <property type="entry name" value="PHAGE INTEGRASE-RELATED"/>
    <property type="match status" value="1"/>
</dbReference>
<evidence type="ECO:0000256" key="3">
    <source>
        <dbReference type="ARBA" id="ARBA00023172"/>
    </source>
</evidence>
<dbReference type="Gene3D" id="1.10.443.10">
    <property type="entry name" value="Intergrase catalytic core"/>
    <property type="match status" value="1"/>
</dbReference>
<dbReference type="InterPro" id="IPR010998">
    <property type="entry name" value="Integrase_recombinase_N"/>
</dbReference>
<dbReference type="SUPFAM" id="SSF56349">
    <property type="entry name" value="DNA breaking-rejoining enzymes"/>
    <property type="match status" value="1"/>
</dbReference>
<dbReference type="InterPro" id="IPR002104">
    <property type="entry name" value="Integrase_catalytic"/>
</dbReference>
<evidence type="ECO:0000259" key="4">
    <source>
        <dbReference type="PROSITE" id="PS51898"/>
    </source>
</evidence>
<accession>A0A7J5PYJ9</accession>
<name>A0A7J5PYJ9_9BACE</name>
<dbReference type="Pfam" id="PF13102">
    <property type="entry name" value="Phage_int_SAM_5"/>
    <property type="match status" value="1"/>
</dbReference>
<evidence type="ECO:0000256" key="1">
    <source>
        <dbReference type="ARBA" id="ARBA00008857"/>
    </source>
</evidence>
<dbReference type="Pfam" id="PF00589">
    <property type="entry name" value="Phage_integrase"/>
    <property type="match status" value="1"/>
</dbReference>
<dbReference type="AlphaFoldDB" id="A0A7J5PYJ9"/>
<dbReference type="GO" id="GO:0006310">
    <property type="term" value="P:DNA recombination"/>
    <property type="evidence" value="ECO:0007669"/>
    <property type="project" value="UniProtKB-KW"/>
</dbReference>
<dbReference type="PROSITE" id="PS51898">
    <property type="entry name" value="TYR_RECOMBINASE"/>
    <property type="match status" value="1"/>
</dbReference>
<dbReference type="InterPro" id="IPR011010">
    <property type="entry name" value="DNA_brk_join_enz"/>
</dbReference>
<gene>
    <name evidence="5" type="ORF">GA398_08330</name>
</gene>
<dbReference type="InterPro" id="IPR013762">
    <property type="entry name" value="Integrase-like_cat_sf"/>
</dbReference>
<sequence>MRSTFNVLFYVKKSQPKKNGLCPVMGRITIDGKAVQFSCKFDIDSKIWDVDAGRASGRSEQAREANRLLDQVGASLTKHYREISNRDGYVSAEKVKNAYLGMDMRCETLLKVFARHNEDFEKMYQAGGRSWRTLYRYQRVYKLLEEFIKHRYNRTDIALKEIQPAFITDFELFLRTEKDCGSTTIWVYMMPLQRMITTAINNGWLQRNPFFEYSIKPEVADRGFLTKDEIKVLMEAQFSDDDMTLARDMFIFCCFTGFAYTDLYSMTIDNLQSSFDTKHQWLVKRRDKSNVSSTVPVLEIPMKILEKYKGLASGDKLLPAPCYPRAKYLLKLIEKECGLEKHITWHMSRHTYATEICLTNGVPIESLAKMLGHKNIRTTQIYAKITHEKLSRDADLLANRLNGIAEFKAASF</sequence>
<dbReference type="InterPro" id="IPR025269">
    <property type="entry name" value="SAM-like_dom"/>
</dbReference>
<reference evidence="5 6" key="1">
    <citation type="journal article" date="2019" name="Nat. Med.">
        <title>A library of human gut bacterial isolates paired with longitudinal multiomics data enables mechanistic microbiome research.</title>
        <authorList>
            <person name="Poyet M."/>
            <person name="Groussin M."/>
            <person name="Gibbons S.M."/>
            <person name="Avila-Pacheco J."/>
            <person name="Jiang X."/>
            <person name="Kearney S.M."/>
            <person name="Perrotta A.R."/>
            <person name="Berdy B."/>
            <person name="Zhao S."/>
            <person name="Lieberman T.D."/>
            <person name="Swanson P.K."/>
            <person name="Smith M."/>
            <person name="Roesemann S."/>
            <person name="Alexander J.E."/>
            <person name="Rich S.A."/>
            <person name="Livny J."/>
            <person name="Vlamakis H."/>
            <person name="Clish C."/>
            <person name="Bullock K."/>
            <person name="Deik A."/>
            <person name="Scott J."/>
            <person name="Pierce K.A."/>
            <person name="Xavier R.J."/>
            <person name="Alm E.J."/>
        </authorList>
    </citation>
    <scope>NUCLEOTIDE SEQUENCE [LARGE SCALE GENOMIC DNA]</scope>
    <source>
        <strain evidence="5 6">BIOML-A58</strain>
    </source>
</reference>
<keyword evidence="2" id="KW-0238">DNA-binding</keyword>
<protein>
    <submittedName>
        <fullName evidence="5">Site-specific integrase</fullName>
    </submittedName>
</protein>
<dbReference type="PANTHER" id="PTHR30349:SF64">
    <property type="entry name" value="PROPHAGE INTEGRASE INTD-RELATED"/>
    <property type="match status" value="1"/>
</dbReference>
<comment type="similarity">
    <text evidence="1">Belongs to the 'phage' integrase family.</text>
</comment>
<dbReference type="InterPro" id="IPR035386">
    <property type="entry name" value="Arm-DNA-bind_5"/>
</dbReference>
<dbReference type="EMBL" id="WDED01000010">
    <property type="protein sequence ID" value="KAB6148253.1"/>
    <property type="molecule type" value="Genomic_DNA"/>
</dbReference>
<dbReference type="GO" id="GO:0003677">
    <property type="term" value="F:DNA binding"/>
    <property type="evidence" value="ECO:0007669"/>
    <property type="project" value="UniProtKB-KW"/>
</dbReference>
<dbReference type="CDD" id="cd01185">
    <property type="entry name" value="INTN1_C_like"/>
    <property type="match status" value="1"/>
</dbReference>
<dbReference type="Gene3D" id="1.10.150.130">
    <property type="match status" value="1"/>
</dbReference>